<dbReference type="RefSeq" id="WP_157674984.1">
    <property type="nucleotide sequence ID" value="NZ_BMDN01000001.1"/>
</dbReference>
<evidence type="ECO:0000313" key="1">
    <source>
        <dbReference type="EMBL" id="MCP2366184.1"/>
    </source>
</evidence>
<evidence type="ECO:0000313" key="3">
    <source>
        <dbReference type="Proteomes" id="UP000199482"/>
    </source>
</evidence>
<organism evidence="2 3">
    <name type="scientific">Agromyces flavus</name>
    <dbReference type="NCBI Taxonomy" id="589382"/>
    <lineage>
        <taxon>Bacteria</taxon>
        <taxon>Bacillati</taxon>
        <taxon>Actinomycetota</taxon>
        <taxon>Actinomycetes</taxon>
        <taxon>Micrococcales</taxon>
        <taxon>Microbacteriaceae</taxon>
        <taxon>Agromyces</taxon>
    </lineage>
</organism>
<dbReference type="Proteomes" id="UP000199482">
    <property type="component" value="Chromosome I"/>
</dbReference>
<reference evidence="1" key="3">
    <citation type="submission" date="2022-06" db="EMBL/GenBank/DDBJ databases">
        <title>Genomic Encyclopedia of Type Strains, Phase III (KMG-III): the genomes of soil and plant-associated and newly described type strains.</title>
        <authorList>
            <person name="Whitman W."/>
        </authorList>
    </citation>
    <scope>NUCLEOTIDE SEQUENCE</scope>
    <source>
        <strain evidence="1">CPCC 202695</strain>
    </source>
</reference>
<evidence type="ECO:0000313" key="2">
    <source>
        <dbReference type="EMBL" id="SDS96987.1"/>
    </source>
</evidence>
<dbReference type="EMBL" id="LT629755">
    <property type="protein sequence ID" value="SDS96987.1"/>
    <property type="molecule type" value="Genomic_DNA"/>
</dbReference>
<reference evidence="2" key="2">
    <citation type="submission" date="2016-10" db="EMBL/GenBank/DDBJ databases">
        <authorList>
            <person name="de Groot N.N."/>
        </authorList>
    </citation>
    <scope>NUCLEOTIDE SEQUENCE [LARGE SCALE GENOMIC DNA]</scope>
    <source>
        <strain evidence="2">CPCC 202695</strain>
    </source>
</reference>
<accession>A0A1H1WI72</accession>
<dbReference type="EMBL" id="SODL02000001">
    <property type="protein sequence ID" value="MCP2366184.1"/>
    <property type="molecule type" value="Genomic_DNA"/>
</dbReference>
<proteinExistence type="predicted"/>
<name>A0A1H1WI72_9MICO</name>
<evidence type="ECO:0000313" key="4">
    <source>
        <dbReference type="Proteomes" id="UP000893823"/>
    </source>
</evidence>
<protein>
    <submittedName>
        <fullName evidence="2">Uncharacterized protein</fullName>
    </submittedName>
</protein>
<sequence>MNVLELAECRHCGHDDNEHLGACRTDVFTGGAWSKCDCESFVTPGAA</sequence>
<gene>
    <name evidence="1" type="ORF">BCL57_000326</name>
    <name evidence="2" type="ORF">SAMN04489721_2254</name>
</gene>
<keyword evidence="4" id="KW-1185">Reference proteome</keyword>
<reference evidence="3" key="1">
    <citation type="submission" date="2016-10" db="EMBL/GenBank/DDBJ databases">
        <authorList>
            <person name="Varghese N."/>
            <person name="Submissions S."/>
        </authorList>
    </citation>
    <scope>NUCLEOTIDE SEQUENCE [LARGE SCALE GENOMIC DNA]</scope>
    <source>
        <strain evidence="3">CPCC 202695</strain>
    </source>
</reference>
<dbReference type="Proteomes" id="UP000893823">
    <property type="component" value="Unassembled WGS sequence"/>
</dbReference>
<dbReference type="AlphaFoldDB" id="A0A1H1WI72"/>